<gene>
    <name evidence="1" type="ORF">ZGOWGMRN_CDS_0013</name>
</gene>
<evidence type="ECO:0000313" key="1">
    <source>
        <dbReference type="EMBL" id="XBQ68750.1"/>
    </source>
</evidence>
<accession>A0AAU7N443</accession>
<sequence>MKITMTVKAERGYFTCINCNRPTLNSESPPNLYVCYKCLLNSHKNY</sequence>
<protein>
    <recommendedName>
        <fullName evidence="2">Zn finger protein</fullName>
    </recommendedName>
</protein>
<name>A0AAU7N443_9VIRU</name>
<evidence type="ECO:0008006" key="2">
    <source>
        <dbReference type="Google" id="ProtNLM"/>
    </source>
</evidence>
<proteinExistence type="predicted"/>
<dbReference type="EMBL" id="PP848464">
    <property type="protein sequence ID" value="XBQ68750.1"/>
    <property type="molecule type" value="Genomic_DNA"/>
</dbReference>
<reference evidence="1" key="1">
    <citation type="submission" date="2024-05" db="EMBL/GenBank/DDBJ databases">
        <title>The simplest Porifera holobiont: glass sponge Aphrocallistes beatrix thrives with only two symbionts.</title>
        <authorList>
            <person name="N Garritano A."/>
            <person name="A Allen M."/>
            <person name="Thomas T."/>
        </authorList>
    </citation>
    <scope>NUCLEOTIDE SEQUENCE</scope>
    <source>
        <strain evidence="1">AB1</strain>
    </source>
</reference>
<organism evidence="1">
    <name type="scientific">Nitrosopumivirus cobalaminus</name>
    <dbReference type="NCBI Taxonomy" id="3158414"/>
    <lineage>
        <taxon>Viruses</taxon>
    </lineage>
</organism>